<reference evidence="2 3" key="1">
    <citation type="submission" date="2017-09" db="EMBL/GenBank/DDBJ databases">
        <title>Depth-based differentiation of microbial function through sediment-hosted aquifers and enrichment of novel symbionts in the deep terrestrial subsurface.</title>
        <authorList>
            <person name="Probst A.J."/>
            <person name="Ladd B."/>
            <person name="Jarett J.K."/>
            <person name="Geller-Mcgrath D.E."/>
            <person name="Sieber C.M."/>
            <person name="Emerson J.B."/>
            <person name="Anantharaman K."/>
            <person name="Thomas B.C."/>
            <person name="Malmstrom R."/>
            <person name="Stieglmeier M."/>
            <person name="Klingl A."/>
            <person name="Woyke T."/>
            <person name="Ryan C.M."/>
            <person name="Banfield J.F."/>
        </authorList>
    </citation>
    <scope>NUCLEOTIDE SEQUENCE [LARGE SCALE GENOMIC DNA]</scope>
    <source>
        <strain evidence="2">CG22_combo_CG10-13_8_21_14_all_38_20</strain>
    </source>
</reference>
<dbReference type="Pfam" id="PF01797">
    <property type="entry name" value="Y1_Tnp"/>
    <property type="match status" value="1"/>
</dbReference>
<dbReference type="InterPro" id="IPR002686">
    <property type="entry name" value="Transposase_17"/>
</dbReference>
<dbReference type="GO" id="GO:0004803">
    <property type="term" value="F:transposase activity"/>
    <property type="evidence" value="ECO:0007669"/>
    <property type="project" value="InterPro"/>
</dbReference>
<dbReference type="SMART" id="SM01321">
    <property type="entry name" value="Y1_Tnp"/>
    <property type="match status" value="1"/>
</dbReference>
<comment type="caution">
    <text evidence="2">The sequence shown here is derived from an EMBL/GenBank/DDBJ whole genome shotgun (WGS) entry which is preliminary data.</text>
</comment>
<evidence type="ECO:0000313" key="2">
    <source>
        <dbReference type="EMBL" id="PIP61897.1"/>
    </source>
</evidence>
<dbReference type="Proteomes" id="UP000231246">
    <property type="component" value="Unassembled WGS sequence"/>
</dbReference>
<name>A0A2H0BW42_9BACT</name>
<dbReference type="GO" id="GO:0006313">
    <property type="term" value="P:DNA transposition"/>
    <property type="evidence" value="ECO:0007669"/>
    <property type="project" value="InterPro"/>
</dbReference>
<dbReference type="PANTHER" id="PTHR34322">
    <property type="entry name" value="TRANSPOSASE, Y1_TNP DOMAIN-CONTAINING"/>
    <property type="match status" value="1"/>
</dbReference>
<feature type="domain" description="Transposase IS200-like" evidence="1">
    <location>
        <begin position="11"/>
        <end position="121"/>
    </location>
</feature>
<dbReference type="EMBL" id="PCTA01000010">
    <property type="protein sequence ID" value="PIP61897.1"/>
    <property type="molecule type" value="Genomic_DNA"/>
</dbReference>
<organism evidence="2 3">
    <name type="scientific">Candidatus Roizmanbacteria bacterium CG22_combo_CG10-13_8_21_14_all_38_20</name>
    <dbReference type="NCBI Taxonomy" id="1974862"/>
    <lineage>
        <taxon>Bacteria</taxon>
        <taxon>Candidatus Roizmaniibacteriota</taxon>
    </lineage>
</organism>
<dbReference type="SUPFAM" id="SSF143422">
    <property type="entry name" value="Transposase IS200-like"/>
    <property type="match status" value="1"/>
</dbReference>
<gene>
    <name evidence="2" type="ORF">COW99_01585</name>
</gene>
<accession>A0A2H0BW42</accession>
<dbReference type="GO" id="GO:0003677">
    <property type="term" value="F:DNA binding"/>
    <property type="evidence" value="ECO:0007669"/>
    <property type="project" value="InterPro"/>
</dbReference>
<dbReference type="AlphaFoldDB" id="A0A2H0BW42"/>
<evidence type="ECO:0000259" key="1">
    <source>
        <dbReference type="SMART" id="SM01321"/>
    </source>
</evidence>
<dbReference type="Gene3D" id="3.30.70.1290">
    <property type="entry name" value="Transposase IS200-like"/>
    <property type="match status" value="1"/>
</dbReference>
<proteinExistence type="predicted"/>
<sequence length="198" mass="22873">MYWSNNFGYPYSLLRQQINQAKKSGRNIKEVVEQIEMQYRLFESLVNVISYAHMPNHFHLVLRQNVDNGISKFMHKMSASYAKYFNKKYNLTGSLYEGNFRAIQIISEPQLLEVSRYVHINPTVAGIVDIKGLLTYPWTSLRLYVGEVNNKLVDISYLLGLSNNNAEELVRFTLSRISDDNEGLLEGIMIDGNKLARK</sequence>
<dbReference type="PANTHER" id="PTHR34322:SF2">
    <property type="entry name" value="TRANSPOSASE IS200-LIKE DOMAIN-CONTAINING PROTEIN"/>
    <property type="match status" value="1"/>
</dbReference>
<evidence type="ECO:0000313" key="3">
    <source>
        <dbReference type="Proteomes" id="UP000231246"/>
    </source>
</evidence>
<dbReference type="InterPro" id="IPR036515">
    <property type="entry name" value="Transposase_17_sf"/>
</dbReference>
<protein>
    <recommendedName>
        <fullName evidence="1">Transposase IS200-like domain-containing protein</fullName>
    </recommendedName>
</protein>